<keyword evidence="2" id="KW-1185">Reference proteome</keyword>
<dbReference type="InterPro" id="IPR016039">
    <property type="entry name" value="Thiolase-like"/>
</dbReference>
<dbReference type="RefSeq" id="WP_152804740.1">
    <property type="nucleotide sequence ID" value="NZ_WHNX01000016.1"/>
</dbReference>
<protein>
    <submittedName>
        <fullName evidence="1">Stage V sporulation protein AD</fullName>
    </submittedName>
</protein>
<dbReference type="InterPro" id="IPR010894">
    <property type="entry name" value="SpoVAD"/>
</dbReference>
<evidence type="ECO:0000313" key="1">
    <source>
        <dbReference type="EMBL" id="MPW26334.1"/>
    </source>
</evidence>
<dbReference type="SUPFAM" id="SSF53901">
    <property type="entry name" value="Thiolase-like"/>
    <property type="match status" value="1"/>
</dbReference>
<evidence type="ECO:0000313" key="2">
    <source>
        <dbReference type="Proteomes" id="UP000440004"/>
    </source>
</evidence>
<accession>A0A6A7KA73</accession>
<dbReference type="InterPro" id="IPR038369">
    <property type="entry name" value="SpoVAD_sf"/>
</dbReference>
<dbReference type="NCBIfam" id="TIGR02845">
    <property type="entry name" value="spore_V_AD"/>
    <property type="match status" value="1"/>
</dbReference>
<dbReference type="Proteomes" id="UP000440004">
    <property type="component" value="Unassembled WGS sequence"/>
</dbReference>
<name>A0A6A7KA73_9FIRM</name>
<organism evidence="1 2">
    <name type="scientific">Alkalibaculum sporogenes</name>
    <dbReference type="NCBI Taxonomy" id="2655001"/>
    <lineage>
        <taxon>Bacteria</taxon>
        <taxon>Bacillati</taxon>
        <taxon>Bacillota</taxon>
        <taxon>Clostridia</taxon>
        <taxon>Eubacteriales</taxon>
        <taxon>Eubacteriaceae</taxon>
        <taxon>Alkalibaculum</taxon>
    </lineage>
</organism>
<dbReference type="AlphaFoldDB" id="A0A6A7KA73"/>
<gene>
    <name evidence="1" type="primary">spoVAD</name>
    <name evidence="1" type="ORF">GC105_11090</name>
</gene>
<dbReference type="PIRSF" id="PIRSF011570">
    <property type="entry name" value="SpoVAD"/>
    <property type="match status" value="1"/>
</dbReference>
<reference evidence="1 2" key="1">
    <citation type="submission" date="2019-10" db="EMBL/GenBank/DDBJ databases">
        <title>Alkalibaculum tamaniensis sp.nov., a new alkaliphilic acetogen, isolated on methoxylated aromatics from a mud volcano.</title>
        <authorList>
            <person name="Khomyakova M.A."/>
            <person name="Merkel A.Y."/>
            <person name="Bonch-Osmolovskaya E.A."/>
            <person name="Slobodkin A.I."/>
        </authorList>
    </citation>
    <scope>NUCLEOTIDE SEQUENCE [LARGE SCALE GENOMIC DNA]</scope>
    <source>
        <strain evidence="1 2">M08DMB</strain>
    </source>
</reference>
<dbReference type="NCBIfam" id="NF006160">
    <property type="entry name" value="PRK08304.1"/>
    <property type="match status" value="1"/>
</dbReference>
<sequence length="344" mass="37571">MKNNRLGRQTIRFENPPTILNTASIVGPKEGEGPLRDYFDKVECDDTCKEKTFEKAEEYFCNESVETLLHKERLKSGDIDYYIGGDLLNQIISTSFTAKKLGIPYFGVYSACATFAEAIQLASCIIAGEFALNIVVSASSHFSSAERQYRSPLESGVQRKMTAQWTVTGAGSMLLTQNSKPPYITHVTTGIVQDYGIKEADNMGTAMAPAAVETILSHFKDTGYKPDDYDLIITGDLGTVGKDITMDLLLREGFDVSKNYTDCGVEIYDESQDTHARGSGAGCSAVVFSGYLFDQLNKKELNKILFVPTGALLSPTTTLQGDTIPCIAHAITIENTPELGKEAK</sequence>
<dbReference type="Gene3D" id="3.40.47.40">
    <property type="entry name" value="Stage V sporulation protein AD"/>
    <property type="match status" value="1"/>
</dbReference>
<dbReference type="GO" id="GO:0016746">
    <property type="term" value="F:acyltransferase activity"/>
    <property type="evidence" value="ECO:0007669"/>
    <property type="project" value="InterPro"/>
</dbReference>
<dbReference type="EMBL" id="WHNX01000016">
    <property type="protein sequence ID" value="MPW26334.1"/>
    <property type="molecule type" value="Genomic_DNA"/>
</dbReference>
<proteinExistence type="predicted"/>
<comment type="caution">
    <text evidence="1">The sequence shown here is derived from an EMBL/GenBank/DDBJ whole genome shotgun (WGS) entry which is preliminary data.</text>
</comment>
<dbReference type="Pfam" id="PF07451">
    <property type="entry name" value="SpoVAD"/>
    <property type="match status" value="1"/>
</dbReference>